<dbReference type="GO" id="GO:0005737">
    <property type="term" value="C:cytoplasm"/>
    <property type="evidence" value="ECO:0007669"/>
    <property type="project" value="TreeGrafter"/>
</dbReference>
<dbReference type="Pfam" id="PF01406">
    <property type="entry name" value="tRNA-synt_1e"/>
    <property type="match status" value="1"/>
</dbReference>
<keyword evidence="3 13" id="KW-0436">Ligase</keyword>
<dbReference type="SUPFAM" id="SSF47323">
    <property type="entry name" value="Anticodon-binding domain of a subclass of class I aminoacyl-tRNA synthetases"/>
    <property type="match status" value="1"/>
</dbReference>
<dbReference type="OrthoDB" id="438179at2759"/>
<feature type="region of interest" description="Disordered" evidence="11">
    <location>
        <begin position="613"/>
        <end position="632"/>
    </location>
</feature>
<evidence type="ECO:0000313" key="13">
    <source>
        <dbReference type="EMBL" id="KPI36907.1"/>
    </source>
</evidence>
<dbReference type="Proteomes" id="UP000038010">
    <property type="component" value="Unassembled WGS sequence"/>
</dbReference>
<dbReference type="STRING" id="1664694.A0A0N1NYF5"/>
<comment type="caution">
    <text evidence="13">The sequence shown here is derived from an EMBL/GenBank/DDBJ whole genome shotgun (WGS) entry which is preliminary data.</text>
</comment>
<organism evidence="13 14">
    <name type="scientific">Cyphellophora attinorum</name>
    <dbReference type="NCBI Taxonomy" id="1664694"/>
    <lineage>
        <taxon>Eukaryota</taxon>
        <taxon>Fungi</taxon>
        <taxon>Dikarya</taxon>
        <taxon>Ascomycota</taxon>
        <taxon>Pezizomycotina</taxon>
        <taxon>Eurotiomycetes</taxon>
        <taxon>Chaetothyriomycetidae</taxon>
        <taxon>Chaetothyriales</taxon>
        <taxon>Cyphellophoraceae</taxon>
        <taxon>Cyphellophora</taxon>
    </lineage>
</organism>
<keyword evidence="5" id="KW-0547">Nucleotide-binding</keyword>
<accession>A0A0N1NYF5</accession>
<dbReference type="InterPro" id="IPR014729">
    <property type="entry name" value="Rossmann-like_a/b/a_fold"/>
</dbReference>
<evidence type="ECO:0000256" key="7">
    <source>
        <dbReference type="ARBA" id="ARBA00022840"/>
    </source>
</evidence>
<dbReference type="SUPFAM" id="SSF52374">
    <property type="entry name" value="Nucleotidylyl transferase"/>
    <property type="match status" value="1"/>
</dbReference>
<dbReference type="NCBIfam" id="TIGR00435">
    <property type="entry name" value="cysS"/>
    <property type="match status" value="1"/>
</dbReference>
<feature type="domain" description="tRNA synthetases class I catalytic" evidence="12">
    <location>
        <begin position="6"/>
        <end position="429"/>
    </location>
</feature>
<evidence type="ECO:0000256" key="2">
    <source>
        <dbReference type="ARBA" id="ARBA00012832"/>
    </source>
</evidence>
<protein>
    <recommendedName>
        <fullName evidence="2">cysteine--tRNA ligase</fullName>
        <ecNumber evidence="2">6.1.1.16</ecNumber>
    </recommendedName>
    <alternativeName>
        <fullName evidence="10">Cysteinyl-tRNA synthetase</fullName>
    </alternativeName>
</protein>
<evidence type="ECO:0000256" key="1">
    <source>
        <dbReference type="ARBA" id="ARBA00001947"/>
    </source>
</evidence>
<dbReference type="Gene3D" id="3.40.50.620">
    <property type="entry name" value="HUPs"/>
    <property type="match status" value="2"/>
</dbReference>
<evidence type="ECO:0000259" key="12">
    <source>
        <dbReference type="Pfam" id="PF01406"/>
    </source>
</evidence>
<feature type="region of interest" description="Disordered" evidence="11">
    <location>
        <begin position="708"/>
        <end position="739"/>
    </location>
</feature>
<keyword evidence="14" id="KW-1185">Reference proteome</keyword>
<dbReference type="InterPro" id="IPR009080">
    <property type="entry name" value="tRNAsynth_Ia_anticodon-bd"/>
</dbReference>
<evidence type="ECO:0000256" key="3">
    <source>
        <dbReference type="ARBA" id="ARBA00022598"/>
    </source>
</evidence>
<keyword evidence="6" id="KW-0862">Zinc</keyword>
<keyword evidence="8" id="KW-0648">Protein biosynthesis</keyword>
<evidence type="ECO:0000256" key="11">
    <source>
        <dbReference type="SAM" id="MobiDB-lite"/>
    </source>
</evidence>
<dbReference type="GO" id="GO:0006423">
    <property type="term" value="P:cysteinyl-tRNA aminoacylation"/>
    <property type="evidence" value="ECO:0007669"/>
    <property type="project" value="InterPro"/>
</dbReference>
<evidence type="ECO:0000256" key="4">
    <source>
        <dbReference type="ARBA" id="ARBA00022723"/>
    </source>
</evidence>
<dbReference type="FunFam" id="3.40.50.620:FF:000186">
    <property type="entry name" value="Putative Cysteinyl-tRNA synthetase"/>
    <property type="match status" value="1"/>
</dbReference>
<evidence type="ECO:0000313" key="14">
    <source>
        <dbReference type="Proteomes" id="UP000038010"/>
    </source>
</evidence>
<dbReference type="PRINTS" id="PR00983">
    <property type="entry name" value="TRNASYNTHCYS"/>
</dbReference>
<reference evidence="13 14" key="1">
    <citation type="submission" date="2015-06" db="EMBL/GenBank/DDBJ databases">
        <title>Draft genome of the ant-associated black yeast Phialophora attae CBS 131958.</title>
        <authorList>
            <person name="Moreno L.F."/>
            <person name="Stielow B.J."/>
            <person name="de Hoog S."/>
            <person name="Vicente V.A."/>
            <person name="Weiss V.A."/>
            <person name="de Vries M."/>
            <person name="Cruz L.M."/>
            <person name="Souza E.M."/>
        </authorList>
    </citation>
    <scope>NUCLEOTIDE SEQUENCE [LARGE SCALE GENOMIC DNA]</scope>
    <source>
        <strain evidence="13 14">CBS 131958</strain>
    </source>
</reference>
<keyword evidence="4" id="KW-0479">Metal-binding</keyword>
<name>A0A0N1NYF5_9EURO</name>
<dbReference type="AlphaFoldDB" id="A0A0N1NYF5"/>
<evidence type="ECO:0000256" key="10">
    <source>
        <dbReference type="ARBA" id="ARBA00031499"/>
    </source>
</evidence>
<dbReference type="VEuPathDB" id="FungiDB:AB675_6044"/>
<dbReference type="GO" id="GO:0046872">
    <property type="term" value="F:metal ion binding"/>
    <property type="evidence" value="ECO:0007669"/>
    <property type="project" value="UniProtKB-KW"/>
</dbReference>
<dbReference type="RefSeq" id="XP_017996870.1">
    <property type="nucleotide sequence ID" value="XM_018146307.1"/>
</dbReference>
<keyword evidence="9" id="KW-0030">Aminoacyl-tRNA synthetase</keyword>
<evidence type="ECO:0000256" key="6">
    <source>
        <dbReference type="ARBA" id="ARBA00022833"/>
    </source>
</evidence>
<proteinExistence type="predicted"/>
<sequence length="774" mass="87424">MVLLRPTVYDDAHLGHARNYVTIDIIRRILQDYFGYKVHFVMNITDVDDKIILRGRQRHLYDEYKKAHYFIDDTVRQDAKAAWRYYIGKYLQRFPTHPPPDYANFDAEIEKYYGDVVAGGSLFPGQKVGDTEAKVKMHINTVRTAAKALSEDPKNLTPLEFYHRMNDPMSLVLDEKGKSSIRGDDHGVFTKLTRDYETRFFNDMDDLDVLRPDELVRVTEYGAEIATFVKQIVDNRFAYKADDGSVYFDIKNFKQSGYHYARLKPESVGDKELQEDGEGALSKGTAGKKADADFALWKASKAGEPSWASEWGPGRPGWHIECSAMAAAKLGKQMDIHSGGIDLAFPHHDNELAQSEAYYKAGSEHQWVNYFLHMGHLSIQGSKMSKSLKNFTTINEALRGRKEWTSRSLRIVFLLGEWRKGIEITDDLVLEGRSWEDRVDNFFWNALGSMESAPEDSTQPTIMKTAIGTAEATIRSALLRSFATKEAMHALSTLITTYNAEDKKALSYGDHFATAALVTRMVNIFGLNGNTPATSTELGWKGLSLPEEVQMFVRPLSTARDALRQAAIAKTITPEKVKEIISSIPIPETALSNRPQRPSPARALSDFRGTALDQADRASKAAPDTNGDSNEAADLNKDILRLCDRVRDVDLWQLDVYLEDQENGTARARPVTEGLRAARHAQEDKIRLKEEAKRKREQEARDKLMKGKLSPKEMFRAPNSDEFGAWDDQGVPTKDKAGAELAPSRVKKLKKEWLMQEKLHEKFQAAVKDGQIKL</sequence>
<dbReference type="InterPro" id="IPR015803">
    <property type="entry name" value="Cys-tRNA-ligase"/>
</dbReference>
<dbReference type="PANTHER" id="PTHR10890">
    <property type="entry name" value="CYSTEINYL-TRNA SYNTHETASE"/>
    <property type="match status" value="1"/>
</dbReference>
<dbReference type="GO" id="GO:0004817">
    <property type="term" value="F:cysteine-tRNA ligase activity"/>
    <property type="evidence" value="ECO:0007669"/>
    <property type="project" value="UniProtKB-EC"/>
</dbReference>
<evidence type="ECO:0000256" key="8">
    <source>
        <dbReference type="ARBA" id="ARBA00022917"/>
    </source>
</evidence>
<dbReference type="EMBL" id="LFJN01000027">
    <property type="protein sequence ID" value="KPI36907.1"/>
    <property type="molecule type" value="Genomic_DNA"/>
</dbReference>
<evidence type="ECO:0000256" key="9">
    <source>
        <dbReference type="ARBA" id="ARBA00023146"/>
    </source>
</evidence>
<dbReference type="PANTHER" id="PTHR10890:SF3">
    <property type="entry name" value="CYSTEINE--TRNA LIGASE, CYTOPLASMIC"/>
    <property type="match status" value="1"/>
</dbReference>
<comment type="cofactor">
    <cofactor evidence="1">
        <name>Zn(2+)</name>
        <dbReference type="ChEBI" id="CHEBI:29105"/>
    </cofactor>
</comment>
<evidence type="ECO:0000256" key="5">
    <source>
        <dbReference type="ARBA" id="ARBA00022741"/>
    </source>
</evidence>
<dbReference type="EC" id="6.1.1.16" evidence="2"/>
<keyword evidence="7" id="KW-0067">ATP-binding</keyword>
<dbReference type="GeneID" id="28738187"/>
<gene>
    <name evidence="13" type="ORF">AB675_6044</name>
</gene>
<dbReference type="InterPro" id="IPR024909">
    <property type="entry name" value="Cys-tRNA/MSH_ligase"/>
</dbReference>
<dbReference type="InterPro" id="IPR032678">
    <property type="entry name" value="tRNA-synt_1_cat_dom"/>
</dbReference>
<dbReference type="GO" id="GO:0005524">
    <property type="term" value="F:ATP binding"/>
    <property type="evidence" value="ECO:0007669"/>
    <property type="project" value="UniProtKB-KW"/>
</dbReference>